<name>A0ABS8RVQ9_DATST</name>
<evidence type="ECO:0000313" key="1">
    <source>
        <dbReference type="EMBL" id="MCD7450885.1"/>
    </source>
</evidence>
<proteinExistence type="predicted"/>
<gene>
    <name evidence="1" type="ORF">HAX54_008945</name>
</gene>
<protein>
    <submittedName>
        <fullName evidence="1">Uncharacterized protein</fullName>
    </submittedName>
</protein>
<accession>A0ABS8RVQ9</accession>
<keyword evidence="2" id="KW-1185">Reference proteome</keyword>
<sequence>MQTLVSKLCFTALDDESYMFERRSRLLHRLQKPFMDGYLRASVNYLADASWLARKIITIWNMKNPMAIWRNSLDKESSYSAEAVRYRLAQNSEGSSESTEISWR</sequence>
<reference evidence="1 2" key="1">
    <citation type="journal article" date="2021" name="BMC Genomics">
        <title>Datura genome reveals duplications of psychoactive alkaloid biosynthetic genes and high mutation rate following tissue culture.</title>
        <authorList>
            <person name="Rajewski A."/>
            <person name="Carter-House D."/>
            <person name="Stajich J."/>
            <person name="Litt A."/>
        </authorList>
    </citation>
    <scope>NUCLEOTIDE SEQUENCE [LARGE SCALE GENOMIC DNA]</scope>
    <source>
        <strain evidence="1">AR-01</strain>
    </source>
</reference>
<organism evidence="1 2">
    <name type="scientific">Datura stramonium</name>
    <name type="common">Jimsonweed</name>
    <name type="synonym">Common thornapple</name>
    <dbReference type="NCBI Taxonomy" id="4076"/>
    <lineage>
        <taxon>Eukaryota</taxon>
        <taxon>Viridiplantae</taxon>
        <taxon>Streptophyta</taxon>
        <taxon>Embryophyta</taxon>
        <taxon>Tracheophyta</taxon>
        <taxon>Spermatophyta</taxon>
        <taxon>Magnoliopsida</taxon>
        <taxon>eudicotyledons</taxon>
        <taxon>Gunneridae</taxon>
        <taxon>Pentapetalae</taxon>
        <taxon>asterids</taxon>
        <taxon>lamiids</taxon>
        <taxon>Solanales</taxon>
        <taxon>Solanaceae</taxon>
        <taxon>Solanoideae</taxon>
        <taxon>Datureae</taxon>
        <taxon>Datura</taxon>
    </lineage>
</organism>
<dbReference type="Proteomes" id="UP000823775">
    <property type="component" value="Unassembled WGS sequence"/>
</dbReference>
<comment type="caution">
    <text evidence="1">The sequence shown here is derived from an EMBL/GenBank/DDBJ whole genome shotgun (WGS) entry which is preliminary data.</text>
</comment>
<dbReference type="EMBL" id="JACEIK010000148">
    <property type="protein sequence ID" value="MCD7450885.1"/>
    <property type="molecule type" value="Genomic_DNA"/>
</dbReference>
<evidence type="ECO:0000313" key="2">
    <source>
        <dbReference type="Proteomes" id="UP000823775"/>
    </source>
</evidence>